<dbReference type="GO" id="GO:0000785">
    <property type="term" value="C:chromatin"/>
    <property type="evidence" value="ECO:0007669"/>
    <property type="project" value="TreeGrafter"/>
</dbReference>
<gene>
    <name evidence="10" type="ORF">M407DRAFT_243296</name>
</gene>
<dbReference type="GO" id="GO:0006351">
    <property type="term" value="P:DNA-templated transcription"/>
    <property type="evidence" value="ECO:0007669"/>
    <property type="project" value="InterPro"/>
</dbReference>
<feature type="compositionally biased region" description="Low complexity" evidence="8">
    <location>
        <begin position="206"/>
        <end position="217"/>
    </location>
</feature>
<evidence type="ECO:0000256" key="2">
    <source>
        <dbReference type="ARBA" id="ARBA00022723"/>
    </source>
</evidence>
<accession>A0A0C3L1P7</accession>
<evidence type="ECO:0000256" key="5">
    <source>
        <dbReference type="ARBA" id="ARBA00022833"/>
    </source>
</evidence>
<feature type="region of interest" description="Disordered" evidence="8">
    <location>
        <begin position="86"/>
        <end position="160"/>
    </location>
</feature>
<dbReference type="Proteomes" id="UP000054248">
    <property type="component" value="Unassembled WGS sequence"/>
</dbReference>
<evidence type="ECO:0000313" key="10">
    <source>
        <dbReference type="EMBL" id="KIO27668.1"/>
    </source>
</evidence>
<keyword evidence="5" id="KW-0862">Zinc</keyword>
<proteinExistence type="predicted"/>
<reference evidence="11" key="2">
    <citation type="submission" date="2015-01" db="EMBL/GenBank/DDBJ databases">
        <title>Evolutionary Origins and Diversification of the Mycorrhizal Mutualists.</title>
        <authorList>
            <consortium name="DOE Joint Genome Institute"/>
            <consortium name="Mycorrhizal Genomics Consortium"/>
            <person name="Kohler A."/>
            <person name="Kuo A."/>
            <person name="Nagy L.G."/>
            <person name="Floudas D."/>
            <person name="Copeland A."/>
            <person name="Barry K.W."/>
            <person name="Cichocki N."/>
            <person name="Veneault-Fourrey C."/>
            <person name="LaButti K."/>
            <person name="Lindquist E.A."/>
            <person name="Lipzen A."/>
            <person name="Lundell T."/>
            <person name="Morin E."/>
            <person name="Murat C."/>
            <person name="Riley R."/>
            <person name="Ohm R."/>
            <person name="Sun H."/>
            <person name="Tunlid A."/>
            <person name="Henrissat B."/>
            <person name="Grigoriev I.V."/>
            <person name="Hibbett D.S."/>
            <person name="Martin F."/>
        </authorList>
    </citation>
    <scope>NUCLEOTIDE SEQUENCE [LARGE SCALE GENOMIC DNA]</scope>
    <source>
        <strain evidence="11">MUT 4182</strain>
    </source>
</reference>
<dbReference type="GO" id="GO:0005634">
    <property type="term" value="C:nucleus"/>
    <property type="evidence" value="ECO:0007669"/>
    <property type="project" value="UniProtKB-SubCell"/>
</dbReference>
<evidence type="ECO:0000256" key="3">
    <source>
        <dbReference type="ARBA" id="ARBA00022737"/>
    </source>
</evidence>
<dbReference type="AlphaFoldDB" id="A0A0C3L1P7"/>
<dbReference type="FunFam" id="3.30.160.60:FF:000446">
    <property type="entry name" value="Zinc finger protein"/>
    <property type="match status" value="1"/>
</dbReference>
<evidence type="ECO:0000313" key="11">
    <source>
        <dbReference type="Proteomes" id="UP000054248"/>
    </source>
</evidence>
<keyword evidence="4 7" id="KW-0863">Zinc-finger</keyword>
<dbReference type="GO" id="GO:0008270">
    <property type="term" value="F:zinc ion binding"/>
    <property type="evidence" value="ECO:0007669"/>
    <property type="project" value="UniProtKB-KW"/>
</dbReference>
<dbReference type="SUPFAM" id="SSF57667">
    <property type="entry name" value="beta-beta-alpha zinc fingers"/>
    <property type="match status" value="1"/>
</dbReference>
<dbReference type="STRING" id="1051891.A0A0C3L1P7"/>
<evidence type="ECO:0000256" key="4">
    <source>
        <dbReference type="ARBA" id="ARBA00022771"/>
    </source>
</evidence>
<sequence>MALLTRSPPSPDSPDHEKPRFPCATCGAQYSRLEYLRRHERKHTEHRPFSCSDCAKTFARSDVLLRHRRRCHPEAVEKDAAAAAAAVASSSKDSPTVGKGAGKGRPRKGSQKGRHGRRESLNAGSSPEDQSGDDSPSRESLPTPQEPPLSTPADFGLPLPAGSTFGSLGAATLGGNIASPPAGMPALSPTLMPLFMPLSTTSPNADNQTQNQNNTQSLLDSNSNIFAALHSASAMSTNVAVGGSFSPGFFNLGALDPISSDPSLSTIWGYQSVASPPPLTDAELFAYLSGEATGNELGLDIFQPERSLIQAEAVTLEPVLRKRFQALDPTDRFYLPPGVFAGCYTVPHWMLPPLYKLCRIASHTLGILTSQMSIVHEPTFRLDRTHAFIAFSMCTTGTKDPYDSRYFAPPGDPEFCPADPWKWVSAIIRQEKSEMLVKNYARRGRMMSFAESFSLIQALLIYHVPSFLSTEHSNRITGLLFLNNVVQIARQVGLFKPEAEWLKPVVLEGDLEVRWKEWIQRETVRRTTWLVYVLDTIASVEAGITPQMTPRDVRHFPLPAPAPVWNARTADEWAAMMRRYPVDFPMDRLMQKTFDLRAPSPPTPDRTFQFNQDGSPNVDYIAPSVVQTMTDAWHNSMHGGVIRDCLGTRLIIGPFARLITVLTLLRGLIDFGEGKRKGGQVTQIWAIRPEALEKDPNQSLEANILASYKRAFDRWRLGWDIDRLCHLPYGLGSPNANPNIPSASVLEPSPCRDSTFMHDATPYFWLGTVLMDLLRTKLAGLNGPRVGVFGDFGEDEMSTDFTSDDAVNMFQGLDYRGMLDVAKQFAHAGEGVQV</sequence>
<name>A0A0C3L1P7_9AGAM</name>
<feature type="domain" description="C2H2-type" evidence="9">
    <location>
        <begin position="21"/>
        <end position="48"/>
    </location>
</feature>
<dbReference type="InterPro" id="IPR036236">
    <property type="entry name" value="Znf_C2H2_sf"/>
</dbReference>
<dbReference type="Gene3D" id="3.30.160.60">
    <property type="entry name" value="Classic Zinc Finger"/>
    <property type="match status" value="1"/>
</dbReference>
<dbReference type="SMART" id="SM00355">
    <property type="entry name" value="ZnF_C2H2"/>
    <property type="match status" value="2"/>
</dbReference>
<dbReference type="CDD" id="cd12148">
    <property type="entry name" value="fungal_TF_MHR"/>
    <property type="match status" value="1"/>
</dbReference>
<feature type="region of interest" description="Disordered" evidence="8">
    <location>
        <begin position="1"/>
        <end position="23"/>
    </location>
</feature>
<dbReference type="InterPro" id="IPR013087">
    <property type="entry name" value="Znf_C2H2_type"/>
</dbReference>
<feature type="compositionally biased region" description="Basic residues" evidence="8">
    <location>
        <begin position="102"/>
        <end position="117"/>
    </location>
</feature>
<dbReference type="PANTHER" id="PTHR40626:SF11">
    <property type="entry name" value="ZINC FINGER PROTEIN YPR022C"/>
    <property type="match status" value="1"/>
</dbReference>
<keyword evidence="6" id="KW-0539">Nucleus</keyword>
<reference evidence="10 11" key="1">
    <citation type="submission" date="2014-04" db="EMBL/GenBank/DDBJ databases">
        <authorList>
            <consortium name="DOE Joint Genome Institute"/>
            <person name="Kuo A."/>
            <person name="Girlanda M."/>
            <person name="Perotto S."/>
            <person name="Kohler A."/>
            <person name="Nagy L.G."/>
            <person name="Floudas D."/>
            <person name="Copeland A."/>
            <person name="Barry K.W."/>
            <person name="Cichocki N."/>
            <person name="Veneault-Fourrey C."/>
            <person name="LaButti K."/>
            <person name="Lindquist E.A."/>
            <person name="Lipzen A."/>
            <person name="Lundell T."/>
            <person name="Morin E."/>
            <person name="Murat C."/>
            <person name="Sun H."/>
            <person name="Tunlid A."/>
            <person name="Henrissat B."/>
            <person name="Grigoriev I.V."/>
            <person name="Hibbett D.S."/>
            <person name="Martin F."/>
            <person name="Nordberg H.P."/>
            <person name="Cantor M.N."/>
            <person name="Hua S.X."/>
        </authorList>
    </citation>
    <scope>NUCLEOTIDE SEQUENCE [LARGE SCALE GENOMIC DNA]</scope>
    <source>
        <strain evidence="10 11">MUT 4182</strain>
    </source>
</reference>
<dbReference type="OrthoDB" id="1405595at2759"/>
<dbReference type="InterPro" id="IPR007219">
    <property type="entry name" value="XnlR_reg_dom"/>
</dbReference>
<evidence type="ECO:0000256" key="1">
    <source>
        <dbReference type="ARBA" id="ARBA00004123"/>
    </source>
</evidence>
<dbReference type="Pfam" id="PF00096">
    <property type="entry name" value="zf-C2H2"/>
    <property type="match status" value="2"/>
</dbReference>
<keyword evidence="3" id="KW-0677">Repeat</keyword>
<dbReference type="HOGENOM" id="CLU_013936_0_0_1"/>
<feature type="domain" description="C2H2-type" evidence="9">
    <location>
        <begin position="49"/>
        <end position="77"/>
    </location>
</feature>
<keyword evidence="2" id="KW-0479">Metal-binding</keyword>
<dbReference type="Pfam" id="PF04082">
    <property type="entry name" value="Fungal_trans"/>
    <property type="match status" value="1"/>
</dbReference>
<feature type="region of interest" description="Disordered" evidence="8">
    <location>
        <begin position="197"/>
        <end position="217"/>
    </location>
</feature>
<dbReference type="GO" id="GO:0000978">
    <property type="term" value="F:RNA polymerase II cis-regulatory region sequence-specific DNA binding"/>
    <property type="evidence" value="ECO:0007669"/>
    <property type="project" value="InterPro"/>
</dbReference>
<dbReference type="PANTHER" id="PTHR40626">
    <property type="entry name" value="MIP31509P"/>
    <property type="match status" value="1"/>
</dbReference>
<dbReference type="PROSITE" id="PS50157">
    <property type="entry name" value="ZINC_FINGER_C2H2_2"/>
    <property type="match status" value="2"/>
</dbReference>
<dbReference type="InterPro" id="IPR051059">
    <property type="entry name" value="VerF-like"/>
</dbReference>
<comment type="subcellular location">
    <subcellularLocation>
        <location evidence="1">Nucleus</location>
    </subcellularLocation>
</comment>
<evidence type="ECO:0000259" key="9">
    <source>
        <dbReference type="PROSITE" id="PS50157"/>
    </source>
</evidence>
<keyword evidence="11" id="KW-1185">Reference proteome</keyword>
<dbReference type="PROSITE" id="PS00028">
    <property type="entry name" value="ZINC_FINGER_C2H2_1"/>
    <property type="match status" value="2"/>
</dbReference>
<evidence type="ECO:0000256" key="6">
    <source>
        <dbReference type="ARBA" id="ARBA00023242"/>
    </source>
</evidence>
<dbReference type="GO" id="GO:0000981">
    <property type="term" value="F:DNA-binding transcription factor activity, RNA polymerase II-specific"/>
    <property type="evidence" value="ECO:0007669"/>
    <property type="project" value="InterPro"/>
</dbReference>
<evidence type="ECO:0000256" key="7">
    <source>
        <dbReference type="PROSITE-ProRule" id="PRU00042"/>
    </source>
</evidence>
<dbReference type="EMBL" id="KN823005">
    <property type="protein sequence ID" value="KIO27668.1"/>
    <property type="molecule type" value="Genomic_DNA"/>
</dbReference>
<organism evidence="10 11">
    <name type="scientific">Tulasnella calospora MUT 4182</name>
    <dbReference type="NCBI Taxonomy" id="1051891"/>
    <lineage>
        <taxon>Eukaryota</taxon>
        <taxon>Fungi</taxon>
        <taxon>Dikarya</taxon>
        <taxon>Basidiomycota</taxon>
        <taxon>Agaricomycotina</taxon>
        <taxon>Agaricomycetes</taxon>
        <taxon>Cantharellales</taxon>
        <taxon>Tulasnellaceae</taxon>
        <taxon>Tulasnella</taxon>
    </lineage>
</organism>
<protein>
    <recommendedName>
        <fullName evidence="9">C2H2-type domain-containing protein</fullName>
    </recommendedName>
</protein>
<evidence type="ECO:0000256" key="8">
    <source>
        <dbReference type="SAM" id="MobiDB-lite"/>
    </source>
</evidence>